<evidence type="ECO:0000313" key="1">
    <source>
        <dbReference type="EMBL" id="SHF31436.1"/>
    </source>
</evidence>
<name>A0A1M5AMN6_9BACT</name>
<keyword evidence="2" id="KW-1185">Reference proteome</keyword>
<dbReference type="STRING" id="1194090.SAMN05443144_107119"/>
<sequence length="54" mass="6135">MGFYYKQAHYLPIAGTDELSKRGPSRNISGLCYIILPFVVQSIKLLTNNEVIYV</sequence>
<dbReference type="Proteomes" id="UP000184041">
    <property type="component" value="Unassembled WGS sequence"/>
</dbReference>
<evidence type="ECO:0000313" key="2">
    <source>
        <dbReference type="Proteomes" id="UP000184041"/>
    </source>
</evidence>
<accession>A0A1M5AMN6</accession>
<gene>
    <name evidence="1" type="ORF">SAMN05443144_107119</name>
</gene>
<protein>
    <submittedName>
        <fullName evidence="1">Uncharacterized protein</fullName>
    </submittedName>
</protein>
<organism evidence="1 2">
    <name type="scientific">Fodinibius roseus</name>
    <dbReference type="NCBI Taxonomy" id="1194090"/>
    <lineage>
        <taxon>Bacteria</taxon>
        <taxon>Pseudomonadati</taxon>
        <taxon>Balneolota</taxon>
        <taxon>Balneolia</taxon>
        <taxon>Balneolales</taxon>
        <taxon>Balneolaceae</taxon>
        <taxon>Fodinibius</taxon>
    </lineage>
</organism>
<reference evidence="1 2" key="1">
    <citation type="submission" date="2016-11" db="EMBL/GenBank/DDBJ databases">
        <authorList>
            <person name="Jaros S."/>
            <person name="Januszkiewicz K."/>
            <person name="Wedrychowicz H."/>
        </authorList>
    </citation>
    <scope>NUCLEOTIDE SEQUENCE [LARGE SCALE GENOMIC DNA]</scope>
    <source>
        <strain evidence="1 2">DSM 21986</strain>
    </source>
</reference>
<dbReference type="AlphaFoldDB" id="A0A1M5AMN6"/>
<proteinExistence type="predicted"/>
<dbReference type="EMBL" id="FQUS01000007">
    <property type="protein sequence ID" value="SHF31436.1"/>
    <property type="molecule type" value="Genomic_DNA"/>
</dbReference>